<evidence type="ECO:0008006" key="2">
    <source>
        <dbReference type="Google" id="ProtNLM"/>
    </source>
</evidence>
<reference evidence="1" key="1">
    <citation type="submission" date="2014-09" db="EMBL/GenBank/DDBJ databases">
        <authorList>
            <person name="Magalhaes I.L.F."/>
            <person name="Oliveira U."/>
            <person name="Santos F.R."/>
            <person name="Vidigal T.H.D.A."/>
            <person name="Brescovit A.D."/>
            <person name="Santos A.J."/>
        </authorList>
    </citation>
    <scope>NUCLEOTIDE SEQUENCE</scope>
    <source>
        <tissue evidence="1">Shoot tissue taken approximately 20 cm above the soil surface</tissue>
    </source>
</reference>
<reference evidence="1" key="2">
    <citation type="journal article" date="2015" name="Data Brief">
        <title>Shoot transcriptome of the giant reed, Arundo donax.</title>
        <authorList>
            <person name="Barrero R.A."/>
            <person name="Guerrero F.D."/>
            <person name="Moolhuijzen P."/>
            <person name="Goolsby J.A."/>
            <person name="Tidwell J."/>
            <person name="Bellgard S.E."/>
            <person name="Bellgard M.I."/>
        </authorList>
    </citation>
    <scope>NUCLEOTIDE SEQUENCE</scope>
    <source>
        <tissue evidence="1">Shoot tissue taken approximately 20 cm above the soil surface</tissue>
    </source>
</reference>
<organism evidence="1">
    <name type="scientific">Arundo donax</name>
    <name type="common">Giant reed</name>
    <name type="synonym">Donax arundinaceus</name>
    <dbReference type="NCBI Taxonomy" id="35708"/>
    <lineage>
        <taxon>Eukaryota</taxon>
        <taxon>Viridiplantae</taxon>
        <taxon>Streptophyta</taxon>
        <taxon>Embryophyta</taxon>
        <taxon>Tracheophyta</taxon>
        <taxon>Spermatophyta</taxon>
        <taxon>Magnoliopsida</taxon>
        <taxon>Liliopsida</taxon>
        <taxon>Poales</taxon>
        <taxon>Poaceae</taxon>
        <taxon>PACMAD clade</taxon>
        <taxon>Arundinoideae</taxon>
        <taxon>Arundineae</taxon>
        <taxon>Arundo</taxon>
    </lineage>
</organism>
<name>A0A0A9AZV2_ARUDO</name>
<evidence type="ECO:0000313" key="1">
    <source>
        <dbReference type="EMBL" id="JAD57284.1"/>
    </source>
</evidence>
<dbReference type="AlphaFoldDB" id="A0A0A9AZV2"/>
<accession>A0A0A9AZV2</accession>
<dbReference type="EMBL" id="GBRH01240611">
    <property type="protein sequence ID" value="JAD57284.1"/>
    <property type="molecule type" value="Transcribed_RNA"/>
</dbReference>
<sequence length="105" mass="11718">MKANATSANHLQSILDLYEECSGQMINKEKSTAMFSKNTTETAKQACMGALNFNTEAKNEKYLGLPVYIGRSAKKAFAYIKEKNMEKDTGLEGNNVIQSRERDTN</sequence>
<protein>
    <recommendedName>
        <fullName evidence="2">Reverse transcriptase domain-containing protein</fullName>
    </recommendedName>
</protein>
<proteinExistence type="predicted"/>